<evidence type="ECO:0000259" key="3">
    <source>
        <dbReference type="Pfam" id="PF26633"/>
    </source>
</evidence>
<reference evidence="4" key="3">
    <citation type="submission" date="2020-05" db="EMBL/GenBank/DDBJ databases">
        <authorList>
            <person name="Rincon C."/>
            <person name="Sanders R I."/>
            <person name="Robbins C."/>
            <person name="Chaturvedi A."/>
        </authorList>
    </citation>
    <scope>NUCLEOTIDE SEQUENCE</scope>
    <source>
        <strain evidence="4">CHB12</strain>
    </source>
</reference>
<feature type="domain" description="DUF8206" evidence="3">
    <location>
        <begin position="920"/>
        <end position="997"/>
    </location>
</feature>
<dbReference type="PROSITE" id="PS00675">
    <property type="entry name" value="SIGMA54_INTERACT_1"/>
    <property type="match status" value="1"/>
</dbReference>
<dbReference type="Proteomes" id="UP000232722">
    <property type="component" value="Unassembled WGS sequence"/>
</dbReference>
<dbReference type="SUPFAM" id="SSF52540">
    <property type="entry name" value="P-loop containing nucleoside triphosphate hydrolases"/>
    <property type="match status" value="1"/>
</dbReference>
<evidence type="ECO:0000313" key="6">
    <source>
        <dbReference type="Proteomes" id="UP000232722"/>
    </source>
</evidence>
<dbReference type="Pfam" id="PF24676">
    <property type="entry name" value="DUF7656"/>
    <property type="match status" value="1"/>
</dbReference>
<proteinExistence type="predicted"/>
<dbReference type="InterPro" id="IPR027417">
    <property type="entry name" value="P-loop_NTPase"/>
</dbReference>
<comment type="caution">
    <text evidence="4">The sequence shown here is derived from an EMBL/GenBank/DDBJ whole genome shotgun (WGS) entry which is preliminary data.</text>
</comment>
<dbReference type="Proteomes" id="UP000684084">
    <property type="component" value="Unassembled WGS sequence"/>
</dbReference>
<accession>A0A2I1EZR7</accession>
<dbReference type="PANTHER" id="PTHR32046">
    <property type="entry name" value="G DOMAIN-CONTAINING PROTEIN"/>
    <property type="match status" value="1"/>
</dbReference>
<dbReference type="Pfam" id="PF24674">
    <property type="entry name" value="MACPF_SNTX"/>
    <property type="match status" value="1"/>
</dbReference>
<dbReference type="InterPro" id="IPR056072">
    <property type="entry name" value="SNTX_MACPF/CDC-like_dom"/>
</dbReference>
<dbReference type="VEuPathDB" id="FungiDB:RhiirFUN_026717"/>
<evidence type="ECO:0000259" key="2">
    <source>
        <dbReference type="Pfam" id="PF24676"/>
    </source>
</evidence>
<dbReference type="Gene3D" id="3.40.50.300">
    <property type="entry name" value="P-loop containing nucleotide triphosphate hydrolases"/>
    <property type="match status" value="1"/>
</dbReference>
<dbReference type="AlphaFoldDB" id="A0A2I1EZR7"/>
<dbReference type="Pfam" id="PF26633">
    <property type="entry name" value="DUF8206"/>
    <property type="match status" value="1"/>
</dbReference>
<reference evidence="5 6" key="1">
    <citation type="submission" date="2016-04" db="EMBL/GenBank/DDBJ databases">
        <title>Genome analyses suggest a sexual origin of heterokaryosis in a supposedly ancient asexual fungus.</title>
        <authorList>
            <person name="Ropars J."/>
            <person name="Sedzielewska K."/>
            <person name="Noel J."/>
            <person name="Charron P."/>
            <person name="Farinelli L."/>
            <person name="Marton T."/>
            <person name="Kruger M."/>
            <person name="Pelin A."/>
            <person name="Brachmann A."/>
            <person name="Corradi N."/>
        </authorList>
    </citation>
    <scope>NUCLEOTIDE SEQUENCE [LARGE SCALE GENOMIC DNA]</scope>
    <source>
        <strain evidence="5 6">A5</strain>
    </source>
</reference>
<dbReference type="VEuPathDB" id="FungiDB:RhiirA1_471430"/>
<evidence type="ECO:0000313" key="7">
    <source>
        <dbReference type="Proteomes" id="UP000684084"/>
    </source>
</evidence>
<feature type="domain" description="SNTX MACPF/CDC-like" evidence="1">
    <location>
        <begin position="8"/>
        <end position="263"/>
    </location>
</feature>
<dbReference type="InterPro" id="IPR058519">
    <property type="entry name" value="DUF8206"/>
</dbReference>
<organism evidence="4 7">
    <name type="scientific">Rhizophagus irregularis</name>
    <dbReference type="NCBI Taxonomy" id="588596"/>
    <lineage>
        <taxon>Eukaryota</taxon>
        <taxon>Fungi</taxon>
        <taxon>Fungi incertae sedis</taxon>
        <taxon>Mucoromycota</taxon>
        <taxon>Glomeromycotina</taxon>
        <taxon>Glomeromycetes</taxon>
        <taxon>Glomerales</taxon>
        <taxon>Glomeraceae</taxon>
        <taxon>Rhizophagus</taxon>
    </lineage>
</organism>
<protein>
    <submittedName>
        <fullName evidence="4">Uncharacterized protein</fullName>
    </submittedName>
</protein>
<evidence type="ECO:0000259" key="1">
    <source>
        <dbReference type="Pfam" id="PF24674"/>
    </source>
</evidence>
<evidence type="ECO:0000313" key="4">
    <source>
        <dbReference type="EMBL" id="CAB5327378.1"/>
    </source>
</evidence>
<sequence length="1170" mass="135443">MEDIKKIIKRKSLGRTECIGSLYNATRDTFCKTTILKSGVSDDAMRRVDISDTKILCDYKDSYKEKFNKLDIENELRLSILTEITALKNSGTYLRDIRKSFRSVRGTLIYIITTIEEHLDIYRDDVKACISTDEFNNSDATHIVTGIKWGTTMTAIFECKDVNEENRSQIEGALKSRLKKIANYGEGRIDVKDEPYNIMECFIIRLLGDVIPHDKERTQSFDEVIKVISDIPLYIKKFNNGKGFPVEYTLYPLSELTKQLSQNVIVKSIATKFNEETILKIEQVFDGLSESKQRLYDLYHDAKSTSDLIPNKIFDEINNYRQMFREERSRFKHELAESLVKIRSGKSNTIEFENIIKKFQKGILSKNSIMTYIQQHRSISIKADLVLAIKSEKVKYLDNNSTIKHILNMHSNNHVFILFDNEDYIIDENSSSVYSIFRDLCNLNEGIGKFFIADLKTFTGIKDPGRLVIHHYINGKLNSDDYYNDNKELFTSNLIKFDSEPRFKPKHNPSEKIRLTLPCPQVDCPSLICEWKCLKCKQSIDYGFNLRLYCRCGESKISRCKFKCNSSYHINGYVSFELNELTDLLPSAPSQDETNILLLGETGVGKTTFVNAFANYLKFKTLSDAKSGDIEIFVSSKFTITDENYNNKVIKIGKADSNEQLENVSASSTQECRSYIFHLAKNKRIRLIDTPGIGDTRGIDQDKKNFENILNFISNFKFLNGICILLKPNNSRLNVVFRFYIQELLSNLHKNAKDNIAFCFTNSRGTFYRPGDTLPSLKKQLEEFKKRSTIEIKANKETMYCFDNESFRFLAAIKAGVSFTDTDEQSFSESWDKSADESSRLIKYIMTRPPHKIKHTLSLNNSRNIVTMLSKPLAEIEQLIQINIKLVKEKQKELENFNQITEEFKDKLNILQLKLEPIALEYPRTVCTNSNCIKFLQIKQTNIKTIDYATHCCPSCNLTNIRCDKIDGTALRCCPVLAGKCKVCGCCWDKHIYITYENKINVKVKKKSTKKAIIEKCQKRIIKLQKEQRKINEINFKFAQFLRQNAIYSSCDAYVDYLNHLINEEKSKKSTDDDDEIINGLEITKRNYLKEIEVIKRAIENNDSSMPPILPKDITEFEQQLYNLKINGSTLKRMKDEAERNRTNAFRYNENHYTHTWKSLSNFITKVFQG</sequence>
<dbReference type="InterPro" id="IPR056073">
    <property type="entry name" value="DUF7656"/>
</dbReference>
<evidence type="ECO:0000313" key="5">
    <source>
        <dbReference type="EMBL" id="PKC09336.1"/>
    </source>
</evidence>
<name>A0A2I1EZR7_9GLOM</name>
<dbReference type="EMBL" id="LLXJ01000469">
    <property type="protein sequence ID" value="PKC09336.1"/>
    <property type="molecule type" value="Genomic_DNA"/>
</dbReference>
<dbReference type="EMBL" id="CAGKOT010000003">
    <property type="protein sequence ID" value="CAB5327378.1"/>
    <property type="molecule type" value="Genomic_DNA"/>
</dbReference>
<gene>
    <name evidence="4" type="ORF">CHRIB12_LOCUS2690</name>
    <name evidence="5" type="ORF">RhiirA5_474580</name>
</gene>
<reference evidence="5 6" key="2">
    <citation type="submission" date="2017-09" db="EMBL/GenBank/DDBJ databases">
        <title>Extensive intraspecific genome diversity in a model arbuscular mycorrhizal fungus.</title>
        <authorList>
            <person name="Chen E.C."/>
            <person name="Morin E."/>
            <person name="Beaudet D."/>
            <person name="Noel J."/>
            <person name="Ndikumana S."/>
            <person name="Charron P."/>
            <person name="St-Onge C."/>
            <person name="Giorgi J."/>
            <person name="Grigoriev I.V."/>
            <person name="Roux C."/>
            <person name="Martin F.M."/>
            <person name="Corradi N."/>
        </authorList>
    </citation>
    <scope>NUCLEOTIDE SEQUENCE [LARGE SCALE GENOMIC DNA]</scope>
    <source>
        <strain evidence="5 6">A5</strain>
    </source>
</reference>
<dbReference type="InterPro" id="IPR025662">
    <property type="entry name" value="Sigma_54_int_dom_ATP-bd_1"/>
</dbReference>
<feature type="domain" description="DUF7656" evidence="2">
    <location>
        <begin position="389"/>
        <end position="487"/>
    </location>
</feature>
<dbReference type="PANTHER" id="PTHR32046:SF11">
    <property type="entry name" value="IMMUNE-ASSOCIATED NUCLEOTIDE-BINDING PROTEIN 10-LIKE"/>
    <property type="match status" value="1"/>
</dbReference>
<dbReference type="VEuPathDB" id="FungiDB:FUN_001226"/>
<dbReference type="OrthoDB" id="8954335at2759"/>